<dbReference type="EMBL" id="BTGU01000119">
    <property type="protein sequence ID" value="GMN61919.1"/>
    <property type="molecule type" value="Genomic_DNA"/>
</dbReference>
<comment type="function">
    <text evidence="1">Plant non-specific lipid-transfer proteins transfer phospholipids as well as galactolipids across membranes. May play a role in wax or cutin deposition in the cell walls of expanding epidermal cells and certain secretory tissues.</text>
</comment>
<feature type="domain" description="Bifunctional inhibitor/plant lipid transfer protein/seed storage helical" evidence="5">
    <location>
        <begin position="34"/>
        <end position="116"/>
    </location>
</feature>
<dbReference type="PANTHER" id="PTHR33122">
    <property type="entry name" value="LIPID BINDING PROTEIN-RELATED"/>
    <property type="match status" value="1"/>
</dbReference>
<dbReference type="PANTHER" id="PTHR33122:SF13">
    <property type="entry name" value="BIFUNCTIONAL INHIBITOR_LIPID-TRANSFER PROTEIN_SEED STORAGE 2S ALBUMIN SUPERFAMILY PROTEIN"/>
    <property type="match status" value="1"/>
</dbReference>
<keyword evidence="2" id="KW-0813">Transport</keyword>
<dbReference type="InterPro" id="IPR036312">
    <property type="entry name" value="Bifun_inhib/LTP/seed_sf"/>
</dbReference>
<evidence type="ECO:0000256" key="3">
    <source>
        <dbReference type="ARBA" id="ARBA00023121"/>
    </source>
</evidence>
<dbReference type="Pfam" id="PF14368">
    <property type="entry name" value="LTP_2"/>
    <property type="match status" value="1"/>
</dbReference>
<proteinExistence type="predicted"/>
<organism evidence="6 7">
    <name type="scientific">Ficus carica</name>
    <name type="common">Common fig</name>
    <dbReference type="NCBI Taxonomy" id="3494"/>
    <lineage>
        <taxon>Eukaryota</taxon>
        <taxon>Viridiplantae</taxon>
        <taxon>Streptophyta</taxon>
        <taxon>Embryophyta</taxon>
        <taxon>Tracheophyta</taxon>
        <taxon>Spermatophyta</taxon>
        <taxon>Magnoliopsida</taxon>
        <taxon>eudicotyledons</taxon>
        <taxon>Gunneridae</taxon>
        <taxon>Pentapetalae</taxon>
        <taxon>rosids</taxon>
        <taxon>fabids</taxon>
        <taxon>Rosales</taxon>
        <taxon>Moraceae</taxon>
        <taxon>Ficeae</taxon>
        <taxon>Ficus</taxon>
    </lineage>
</organism>
<evidence type="ECO:0000256" key="1">
    <source>
        <dbReference type="ARBA" id="ARBA00003211"/>
    </source>
</evidence>
<dbReference type="AlphaFoldDB" id="A0AA88DZS5"/>
<dbReference type="SMART" id="SM00499">
    <property type="entry name" value="AAI"/>
    <property type="match status" value="1"/>
</dbReference>
<reference evidence="6" key="1">
    <citation type="submission" date="2023-07" db="EMBL/GenBank/DDBJ databases">
        <title>draft genome sequence of fig (Ficus carica).</title>
        <authorList>
            <person name="Takahashi T."/>
            <person name="Nishimura K."/>
        </authorList>
    </citation>
    <scope>NUCLEOTIDE SEQUENCE</scope>
</reference>
<accession>A0AA88DZS5</accession>
<dbReference type="Proteomes" id="UP001187192">
    <property type="component" value="Unassembled WGS sequence"/>
</dbReference>
<evidence type="ECO:0000256" key="2">
    <source>
        <dbReference type="ARBA" id="ARBA00022448"/>
    </source>
</evidence>
<evidence type="ECO:0000259" key="5">
    <source>
        <dbReference type="SMART" id="SM00499"/>
    </source>
</evidence>
<protein>
    <recommendedName>
        <fullName evidence="5">Bifunctional inhibitor/plant lipid transfer protein/seed storage helical domain-containing protein</fullName>
    </recommendedName>
</protein>
<evidence type="ECO:0000256" key="4">
    <source>
        <dbReference type="SAM" id="SignalP"/>
    </source>
</evidence>
<evidence type="ECO:0000313" key="7">
    <source>
        <dbReference type="Proteomes" id="UP001187192"/>
    </source>
</evidence>
<dbReference type="SUPFAM" id="SSF47699">
    <property type="entry name" value="Bifunctional inhibitor/lipid-transfer protein/seed storage 2S albumin"/>
    <property type="match status" value="1"/>
</dbReference>
<keyword evidence="4" id="KW-0732">Signal</keyword>
<gene>
    <name evidence="6" type="ORF">TIFTF001_030993</name>
</gene>
<keyword evidence="3" id="KW-0446">Lipid-binding</keyword>
<feature type="signal peptide" evidence="4">
    <location>
        <begin position="1"/>
        <end position="22"/>
    </location>
</feature>
<dbReference type="GO" id="GO:0009627">
    <property type="term" value="P:systemic acquired resistance"/>
    <property type="evidence" value="ECO:0007669"/>
    <property type="project" value="InterPro"/>
</dbReference>
<dbReference type="CDD" id="cd00010">
    <property type="entry name" value="AAI_LTSS"/>
    <property type="match status" value="1"/>
</dbReference>
<dbReference type="InterPro" id="IPR039265">
    <property type="entry name" value="DIR1-like"/>
</dbReference>
<name>A0AA88DZS5_FICCA</name>
<dbReference type="GO" id="GO:0005504">
    <property type="term" value="F:fatty acid binding"/>
    <property type="evidence" value="ECO:0007669"/>
    <property type="project" value="InterPro"/>
</dbReference>
<sequence length="119" mass="12184">MASKSNPCSLVALLVLLVTSNCRLTRDVEAAGECGKISIRSAAASLGPCLSAVGNVRAKVPPACCSVLRGLITSAPKCICAVLLSPLAKQAGVKPEIALTVPKRCNIKNRPVGKKCGSK</sequence>
<keyword evidence="7" id="KW-1185">Reference proteome</keyword>
<dbReference type="Gene3D" id="1.10.110.10">
    <property type="entry name" value="Plant lipid-transfer and hydrophobic proteins"/>
    <property type="match status" value="1"/>
</dbReference>
<evidence type="ECO:0000313" key="6">
    <source>
        <dbReference type="EMBL" id="GMN61919.1"/>
    </source>
</evidence>
<feature type="chain" id="PRO_5041688021" description="Bifunctional inhibitor/plant lipid transfer protein/seed storage helical domain-containing protein" evidence="4">
    <location>
        <begin position="23"/>
        <end position="119"/>
    </location>
</feature>
<comment type="caution">
    <text evidence="6">The sequence shown here is derived from an EMBL/GenBank/DDBJ whole genome shotgun (WGS) entry which is preliminary data.</text>
</comment>
<dbReference type="InterPro" id="IPR016140">
    <property type="entry name" value="Bifunc_inhib/LTP/seed_store"/>
</dbReference>